<dbReference type="SMART" id="SM00220">
    <property type="entry name" value="S_TKc"/>
    <property type="match status" value="1"/>
</dbReference>
<dbReference type="InterPro" id="IPR051681">
    <property type="entry name" value="Ser/Thr_Kinases-Pseudokinases"/>
</dbReference>
<evidence type="ECO:0000256" key="2">
    <source>
        <dbReference type="ARBA" id="ARBA00022741"/>
    </source>
</evidence>
<keyword evidence="2" id="KW-0547">Nucleotide-binding</keyword>
<dbReference type="Proteomes" id="UP000192578">
    <property type="component" value="Unassembled WGS sequence"/>
</dbReference>
<dbReference type="PANTHER" id="PTHR44329">
    <property type="entry name" value="SERINE/THREONINE-PROTEIN KINASE TNNI3K-RELATED"/>
    <property type="match status" value="1"/>
</dbReference>
<dbReference type="Pfam" id="PF00069">
    <property type="entry name" value="Pkinase"/>
    <property type="match status" value="1"/>
</dbReference>
<dbReference type="OrthoDB" id="4062651at2759"/>
<name>A0A1W0X336_HYPEX</name>
<gene>
    <name evidence="6" type="ORF">BV898_04106</name>
</gene>
<evidence type="ECO:0000313" key="6">
    <source>
        <dbReference type="EMBL" id="OQV21893.1"/>
    </source>
</evidence>
<keyword evidence="3" id="KW-0418">Kinase</keyword>
<keyword evidence="7" id="KW-1185">Reference proteome</keyword>
<dbReference type="EMBL" id="MTYJ01000020">
    <property type="protein sequence ID" value="OQV21893.1"/>
    <property type="molecule type" value="Genomic_DNA"/>
</dbReference>
<feature type="domain" description="Protein kinase" evidence="5">
    <location>
        <begin position="1"/>
        <end position="283"/>
    </location>
</feature>
<accession>A0A1W0X336</accession>
<sequence length="656" mass="72866">MEFTSTSETVTLELVRQMMKKFITIRHNAFVHFIGVAVQPFSEEHAARRAPWGGCRSFEIAFLLEDYECKVQEGLAAPASVNCWIDLWRFVLRKNLSTAEVLQYAMHILDALCYLHRQDPPFVIGSIRTGIVKLAPSFTSLKILALPISAMYPDIYHCLQLLGNANVYYVYPELLALIQRGDGEKLFGPHLATFTHADLWSLGCIVLDMVTQLNLQHVDKNGILLSPHLSEEEFQAKMIAGGRPYIPEGIPTVIRQLCQRCFERNPRSQLTAEELLKFFSPELQGMIETGEVSESPPVVAYLLYPEPITAALPEKPSMRHSNVAYLRWISDIGKGGFADVYSVKIINNNDPYGVTYSYGQKPLALKMLRSTSLEESVKVVLLSLQHPNIVKYIVCGMLPIALNALTPSVKPQPGILMEYYAGGTLHDFAERGNPQEGDLIPLLGQVANGLAYLHGLGSIENKNSIFHGDIKGENIFLTEDKKSCRIGDLENHYLLKQERTITGGFRAKAGTLRHMSPEMLQHLASFGDNSPLAATNIGRASDIWSFGCVAVEVFDKGRVEYRTTDGTVVSTESSLQQVTKESPEIQFARYVSQGASPDLTHTEGAQRMGTALKEIVRKCLARIPAERPNAAQLCKDLSVVLLGNQIGKIELVYGQE</sequence>
<evidence type="ECO:0000256" key="3">
    <source>
        <dbReference type="ARBA" id="ARBA00022777"/>
    </source>
</evidence>
<proteinExistence type="predicted"/>
<organism evidence="6 7">
    <name type="scientific">Hypsibius exemplaris</name>
    <name type="common">Freshwater tardigrade</name>
    <dbReference type="NCBI Taxonomy" id="2072580"/>
    <lineage>
        <taxon>Eukaryota</taxon>
        <taxon>Metazoa</taxon>
        <taxon>Ecdysozoa</taxon>
        <taxon>Tardigrada</taxon>
        <taxon>Eutardigrada</taxon>
        <taxon>Parachela</taxon>
        <taxon>Hypsibioidea</taxon>
        <taxon>Hypsibiidae</taxon>
        <taxon>Hypsibius</taxon>
    </lineage>
</organism>
<dbReference type="InterPro" id="IPR000719">
    <property type="entry name" value="Prot_kinase_dom"/>
</dbReference>
<dbReference type="InterPro" id="IPR011009">
    <property type="entry name" value="Kinase-like_dom_sf"/>
</dbReference>
<dbReference type="Gene3D" id="1.10.510.10">
    <property type="entry name" value="Transferase(Phosphotransferase) domain 1"/>
    <property type="match status" value="2"/>
</dbReference>
<feature type="domain" description="Protein kinase" evidence="5">
    <location>
        <begin position="326"/>
        <end position="641"/>
    </location>
</feature>
<keyword evidence="4" id="KW-0067">ATP-binding</keyword>
<evidence type="ECO:0000313" key="7">
    <source>
        <dbReference type="Proteomes" id="UP000192578"/>
    </source>
</evidence>
<comment type="caution">
    <text evidence="6">The sequence shown here is derived from an EMBL/GenBank/DDBJ whole genome shotgun (WGS) entry which is preliminary data.</text>
</comment>
<evidence type="ECO:0000256" key="4">
    <source>
        <dbReference type="ARBA" id="ARBA00022840"/>
    </source>
</evidence>
<dbReference type="GO" id="GO:0005524">
    <property type="term" value="F:ATP binding"/>
    <property type="evidence" value="ECO:0007669"/>
    <property type="project" value="UniProtKB-KW"/>
</dbReference>
<dbReference type="SUPFAM" id="SSF56112">
    <property type="entry name" value="Protein kinase-like (PK-like)"/>
    <property type="match status" value="2"/>
</dbReference>
<reference evidence="7" key="1">
    <citation type="submission" date="2017-01" db="EMBL/GenBank/DDBJ databases">
        <title>Comparative genomics of anhydrobiosis in the tardigrade Hypsibius dujardini.</title>
        <authorList>
            <person name="Yoshida Y."/>
            <person name="Koutsovoulos G."/>
            <person name="Laetsch D."/>
            <person name="Stevens L."/>
            <person name="Kumar S."/>
            <person name="Horikawa D."/>
            <person name="Ishino K."/>
            <person name="Komine S."/>
            <person name="Tomita M."/>
            <person name="Blaxter M."/>
            <person name="Arakawa K."/>
        </authorList>
    </citation>
    <scope>NUCLEOTIDE SEQUENCE [LARGE SCALE GENOMIC DNA]</scope>
    <source>
        <strain evidence="7">Z151</strain>
    </source>
</reference>
<dbReference type="InterPro" id="IPR008271">
    <property type="entry name" value="Ser/Thr_kinase_AS"/>
</dbReference>
<evidence type="ECO:0000256" key="1">
    <source>
        <dbReference type="ARBA" id="ARBA00022679"/>
    </source>
</evidence>
<dbReference type="PROSITE" id="PS00108">
    <property type="entry name" value="PROTEIN_KINASE_ST"/>
    <property type="match status" value="1"/>
</dbReference>
<dbReference type="GO" id="GO:0004674">
    <property type="term" value="F:protein serine/threonine kinase activity"/>
    <property type="evidence" value="ECO:0007669"/>
    <property type="project" value="TreeGrafter"/>
</dbReference>
<protein>
    <recommendedName>
        <fullName evidence="5">Protein kinase domain-containing protein</fullName>
    </recommendedName>
</protein>
<keyword evidence="1" id="KW-0808">Transferase</keyword>
<dbReference type="AlphaFoldDB" id="A0A1W0X336"/>
<dbReference type="PANTHER" id="PTHR44329:SF288">
    <property type="entry name" value="MITOGEN-ACTIVATED PROTEIN KINASE KINASE KINASE 20"/>
    <property type="match status" value="1"/>
</dbReference>
<evidence type="ECO:0000259" key="5">
    <source>
        <dbReference type="PROSITE" id="PS50011"/>
    </source>
</evidence>
<dbReference type="PROSITE" id="PS50011">
    <property type="entry name" value="PROTEIN_KINASE_DOM"/>
    <property type="match status" value="2"/>
</dbReference>